<dbReference type="AlphaFoldDB" id="A0A174QZC2"/>
<dbReference type="EMBL" id="CYZT01000486">
    <property type="protein sequence ID" value="CUP76228.1"/>
    <property type="molecule type" value="Genomic_DNA"/>
</dbReference>
<accession>A0A174QZC2</accession>
<evidence type="ECO:0000313" key="1">
    <source>
        <dbReference type="EMBL" id="CUP76228.1"/>
    </source>
</evidence>
<sequence>MIRTVLASIRFQARLAGKVEERLDKVENAERRERETLWEQRRRVQMKLEHLTTQKAEAFLLFNQGDLTPKAYDATCAKLDKAILEQRAKLLDMSGTQTSTQDSAALHCREDIARLKELSNLRTLDRQTVEKLIQSIRVYDGKRIEIVWNFSDSYMKLLTREEQNHEE</sequence>
<gene>
    <name evidence="1" type="ORF">ERS852411_03558</name>
</gene>
<name>A0A174QZC2_FLAPL</name>
<evidence type="ECO:0000313" key="2">
    <source>
        <dbReference type="Proteomes" id="UP000095746"/>
    </source>
</evidence>
<organism evidence="1 2">
    <name type="scientific">Flavonifractor plautii</name>
    <name type="common">Fusobacterium plautii</name>
    <dbReference type="NCBI Taxonomy" id="292800"/>
    <lineage>
        <taxon>Bacteria</taxon>
        <taxon>Bacillati</taxon>
        <taxon>Bacillota</taxon>
        <taxon>Clostridia</taxon>
        <taxon>Eubacteriales</taxon>
        <taxon>Oscillospiraceae</taxon>
        <taxon>Flavonifractor</taxon>
    </lineage>
</organism>
<evidence type="ECO:0008006" key="3">
    <source>
        <dbReference type="Google" id="ProtNLM"/>
    </source>
</evidence>
<reference evidence="1 2" key="1">
    <citation type="submission" date="2015-09" db="EMBL/GenBank/DDBJ databases">
        <authorList>
            <consortium name="Pathogen Informatics"/>
        </authorList>
    </citation>
    <scope>NUCLEOTIDE SEQUENCE [LARGE SCALE GENOMIC DNA]</scope>
    <source>
        <strain evidence="1 2">2789STDY5608854</strain>
    </source>
</reference>
<dbReference type="Proteomes" id="UP000095746">
    <property type="component" value="Unassembled WGS sequence"/>
</dbReference>
<protein>
    <recommendedName>
        <fullName evidence="3">DUF4368 domain-containing protein</fullName>
    </recommendedName>
</protein>
<proteinExistence type="predicted"/>